<evidence type="ECO:0000256" key="4">
    <source>
        <dbReference type="ARBA" id="ARBA00035209"/>
    </source>
</evidence>
<dbReference type="Gene3D" id="2.40.30.10">
    <property type="entry name" value="Translation factors"/>
    <property type="match status" value="1"/>
</dbReference>
<accession>A0A914CGN7</accession>
<reference evidence="7" key="1">
    <citation type="submission" date="2022-11" db="UniProtKB">
        <authorList>
            <consortium name="WormBaseParasite"/>
        </authorList>
    </citation>
    <scope>IDENTIFICATION</scope>
</reference>
<evidence type="ECO:0000256" key="3">
    <source>
        <dbReference type="ARBA" id="ARBA00023274"/>
    </source>
</evidence>
<dbReference type="GO" id="GO:0005762">
    <property type="term" value="C:mitochondrial large ribosomal subunit"/>
    <property type="evidence" value="ECO:0007669"/>
    <property type="project" value="TreeGrafter"/>
</dbReference>
<dbReference type="InterPro" id="IPR009000">
    <property type="entry name" value="Transl_B-barrel_sf"/>
</dbReference>
<name>A0A914CGN7_9BILA</name>
<dbReference type="InterPro" id="IPR019927">
    <property type="entry name" value="Ribosomal_uL3_bac/org-type"/>
</dbReference>
<dbReference type="WBParaSite" id="ACRNAN_scaffold1038.g25615.t1">
    <property type="protein sequence ID" value="ACRNAN_scaffold1038.g25615.t1"/>
    <property type="gene ID" value="ACRNAN_scaffold1038.g25615"/>
</dbReference>
<dbReference type="InterPro" id="IPR000597">
    <property type="entry name" value="Ribosomal_uL3"/>
</dbReference>
<dbReference type="GO" id="GO:0006412">
    <property type="term" value="P:translation"/>
    <property type="evidence" value="ECO:0007669"/>
    <property type="project" value="InterPro"/>
</dbReference>
<comment type="similarity">
    <text evidence="1">Belongs to the universal ribosomal protein uL3 family.</text>
</comment>
<organism evidence="6 7">
    <name type="scientific">Acrobeloides nanus</name>
    <dbReference type="NCBI Taxonomy" id="290746"/>
    <lineage>
        <taxon>Eukaryota</taxon>
        <taxon>Metazoa</taxon>
        <taxon>Ecdysozoa</taxon>
        <taxon>Nematoda</taxon>
        <taxon>Chromadorea</taxon>
        <taxon>Rhabditida</taxon>
        <taxon>Tylenchina</taxon>
        <taxon>Cephalobomorpha</taxon>
        <taxon>Cephaloboidea</taxon>
        <taxon>Cephalobidae</taxon>
        <taxon>Acrobeloides</taxon>
    </lineage>
</organism>
<keyword evidence="6" id="KW-1185">Reference proteome</keyword>
<evidence type="ECO:0000256" key="1">
    <source>
        <dbReference type="ARBA" id="ARBA00006540"/>
    </source>
</evidence>
<dbReference type="FunFam" id="2.40.30.10:FF:000169">
    <property type="entry name" value="50S ribosomal protein L3"/>
    <property type="match status" value="1"/>
</dbReference>
<keyword evidence="3" id="KW-0687">Ribonucleoprotein</keyword>
<dbReference type="PANTHER" id="PTHR11229">
    <property type="entry name" value="50S RIBOSOMAL PROTEIN L3"/>
    <property type="match status" value="1"/>
</dbReference>
<evidence type="ECO:0000313" key="7">
    <source>
        <dbReference type="WBParaSite" id="ACRNAN_scaffold1038.g25615.t1"/>
    </source>
</evidence>
<dbReference type="PANTHER" id="PTHR11229:SF8">
    <property type="entry name" value="LARGE RIBOSOMAL SUBUNIT PROTEIN UL3M"/>
    <property type="match status" value="1"/>
</dbReference>
<dbReference type="GO" id="GO:0003735">
    <property type="term" value="F:structural constituent of ribosome"/>
    <property type="evidence" value="ECO:0007669"/>
    <property type="project" value="InterPro"/>
</dbReference>
<dbReference type="Proteomes" id="UP000887540">
    <property type="component" value="Unplaced"/>
</dbReference>
<proteinExistence type="inferred from homology"/>
<evidence type="ECO:0000313" key="6">
    <source>
        <dbReference type="Proteomes" id="UP000887540"/>
    </source>
</evidence>
<dbReference type="SUPFAM" id="SSF50447">
    <property type="entry name" value="Translation proteins"/>
    <property type="match status" value="1"/>
</dbReference>
<dbReference type="Pfam" id="PF00297">
    <property type="entry name" value="Ribosomal_L3"/>
    <property type="match status" value="1"/>
</dbReference>
<evidence type="ECO:0000256" key="5">
    <source>
        <dbReference type="ARBA" id="ARBA00035396"/>
    </source>
</evidence>
<protein>
    <recommendedName>
        <fullName evidence="4">Large ribosomal subunit protein uL3m</fullName>
    </recommendedName>
    <alternativeName>
        <fullName evidence="5">39S ribosomal protein L3, mitochondrial</fullName>
    </alternativeName>
</protein>
<keyword evidence="2" id="KW-0689">Ribosomal protein</keyword>
<sequence>MAPQWLTDGTRVLCTLIEIPENHVISAVDPATWFRTSSVGKRKAFTRFGPFWKVTVGAGNVSPAFLSDPYRRMFEKIGVPAKQTLGSFLVTEDAVIEPGTRLDVRHFSVGQFVNVTGKTIDWGFQGVVHRWGMKGQPKRNTTKAHRRVGSIGITSQAKVWLGKRLPGHMGYEWGTVRGLEVLRINPIKQVMYIKGAVPGDMGEMVLIKDIIVGAKRVQKPPFPTYCISEEEEKNDEQNSQLSTATAIISKDIYSPKLFNFTSPSIIFKDTDDVKSTARDRTKAKLAKVKK</sequence>
<dbReference type="AlphaFoldDB" id="A0A914CGN7"/>
<evidence type="ECO:0000256" key="2">
    <source>
        <dbReference type="ARBA" id="ARBA00022980"/>
    </source>
</evidence>